<dbReference type="Gene3D" id="3.40.50.970">
    <property type="match status" value="2"/>
</dbReference>
<feature type="binding site" evidence="14">
    <location>
        <position position="464"/>
    </location>
    <ligand>
        <name>substrate</name>
    </ligand>
</feature>
<evidence type="ECO:0000256" key="5">
    <source>
        <dbReference type="ARBA" id="ARBA00013152"/>
    </source>
</evidence>
<feature type="binding site" evidence="15">
    <location>
        <position position="186"/>
    </location>
    <ligand>
        <name>thiamine diphosphate</name>
        <dbReference type="ChEBI" id="CHEBI:58937"/>
    </ligand>
</feature>
<comment type="cofactor">
    <cofactor evidence="16">
        <name>Mg(2+)</name>
        <dbReference type="ChEBI" id="CHEBI:18420"/>
    </cofactor>
    <text evidence="16">Binds 1 Mg(2+) ion per subunit. Can also utilize other divalent metal cations, such as Ca(2+), Mn(2+) and Co(2+).</text>
</comment>
<evidence type="ECO:0000256" key="16">
    <source>
        <dbReference type="PIRSR" id="PIRSR605478-4"/>
    </source>
</evidence>
<dbReference type="Proteomes" id="UP000588068">
    <property type="component" value="Unassembled WGS sequence"/>
</dbReference>
<comment type="function">
    <text evidence="18">Catalyzes the transfer of a two-carbon ketol group from a ketose donor to an aldose acceptor, via a covalent intermediate with the cofactor thiamine pyrophosphate.</text>
</comment>
<comment type="cofactor">
    <cofactor evidence="15">
        <name>thiamine diphosphate</name>
        <dbReference type="ChEBI" id="CHEBI:58937"/>
    </cofactor>
    <text evidence="15">Binds 1 thiamine pyrophosphate per subunit. During the reaction, the substrate forms a covalent intermediate with the cofactor.</text>
</comment>
<evidence type="ECO:0000313" key="21">
    <source>
        <dbReference type="Proteomes" id="UP000588068"/>
    </source>
</evidence>
<feature type="binding site" evidence="14">
    <location>
        <position position="360"/>
    </location>
    <ligand>
        <name>substrate</name>
    </ligand>
</feature>
<proteinExistence type="inferred from homology"/>
<feature type="binding site" evidence="16">
    <location>
        <position position="188"/>
    </location>
    <ligand>
        <name>Mg(2+)</name>
        <dbReference type="ChEBI" id="CHEBI:18420"/>
    </ligand>
</feature>
<feature type="binding site" evidence="16">
    <location>
        <position position="186"/>
    </location>
    <ligand>
        <name>Mg(2+)</name>
        <dbReference type="ChEBI" id="CHEBI:18420"/>
    </ligand>
</feature>
<keyword evidence="21" id="KW-1185">Reference proteome</keyword>
<evidence type="ECO:0000256" key="2">
    <source>
        <dbReference type="ARBA" id="ARBA00001941"/>
    </source>
</evidence>
<dbReference type="GO" id="GO:0046872">
    <property type="term" value="F:metal ion binding"/>
    <property type="evidence" value="ECO:0007669"/>
    <property type="project" value="UniProtKB-KW"/>
</dbReference>
<dbReference type="Pfam" id="PF22613">
    <property type="entry name" value="Transketolase_C_1"/>
    <property type="match status" value="1"/>
</dbReference>
<feature type="domain" description="Transketolase-like pyrimidine-binding" evidence="19">
    <location>
        <begin position="357"/>
        <end position="528"/>
    </location>
</feature>
<dbReference type="EC" id="2.2.1.1" evidence="5 12"/>
<feature type="binding site" evidence="15">
    <location>
        <position position="157"/>
    </location>
    <ligand>
        <name>thiamine diphosphate</name>
        <dbReference type="ChEBI" id="CHEBI:58937"/>
    </ligand>
</feature>
<protein>
    <recommendedName>
        <fullName evidence="5 12">Transketolase</fullName>
        <ecNumber evidence="5 12">2.2.1.1</ecNumber>
    </recommendedName>
</protein>
<comment type="cofactor">
    <cofactor evidence="18">
        <name>Mg(2+)</name>
        <dbReference type="ChEBI" id="CHEBI:18420"/>
    </cofactor>
    <cofactor evidence="18">
        <name>Ca(2+)</name>
        <dbReference type="ChEBI" id="CHEBI:29108"/>
    </cofactor>
    <cofactor evidence="18">
        <name>Mn(2+)</name>
        <dbReference type="ChEBI" id="CHEBI:29035"/>
    </cofactor>
    <cofactor evidence="18">
        <name>Co(2+)</name>
        <dbReference type="ChEBI" id="CHEBI:48828"/>
    </cofactor>
    <text evidence="18">Binds 1 Mg(2+) ion per subunit. Can also utilize other divalent metal cations, such as Ca(2+), Mn(2+) and Co(2+).</text>
</comment>
<feature type="binding site" evidence="15">
    <location>
        <position position="67"/>
    </location>
    <ligand>
        <name>thiamine diphosphate</name>
        <dbReference type="ChEBI" id="CHEBI:58937"/>
    </ligand>
</feature>
<dbReference type="PROSITE" id="PS00801">
    <property type="entry name" value="TRANSKETOLASE_1"/>
    <property type="match status" value="1"/>
</dbReference>
<dbReference type="NCBIfam" id="TIGR00232">
    <property type="entry name" value="tktlase_bact"/>
    <property type="match status" value="1"/>
</dbReference>
<comment type="caution">
    <text evidence="20">The sequence shown here is derived from an EMBL/GenBank/DDBJ whole genome shotgun (WGS) entry which is preliminary data.</text>
</comment>
<keyword evidence="8 18" id="KW-0106">Calcium</keyword>
<organism evidence="20 21">
    <name type="scientific">Povalibacter uvarum</name>
    <dbReference type="NCBI Taxonomy" id="732238"/>
    <lineage>
        <taxon>Bacteria</taxon>
        <taxon>Pseudomonadati</taxon>
        <taxon>Pseudomonadota</taxon>
        <taxon>Gammaproteobacteria</taxon>
        <taxon>Steroidobacterales</taxon>
        <taxon>Steroidobacteraceae</taxon>
        <taxon>Povalibacter</taxon>
    </lineage>
</organism>
<dbReference type="FunFam" id="3.40.50.920:FF:000003">
    <property type="entry name" value="Transketolase"/>
    <property type="match status" value="1"/>
</dbReference>
<evidence type="ECO:0000256" key="8">
    <source>
        <dbReference type="ARBA" id="ARBA00022837"/>
    </source>
</evidence>
<dbReference type="GO" id="GO:0005829">
    <property type="term" value="C:cytosol"/>
    <property type="evidence" value="ECO:0007669"/>
    <property type="project" value="TreeGrafter"/>
</dbReference>
<dbReference type="InterPro" id="IPR005478">
    <property type="entry name" value="Transketolase_bac-like"/>
</dbReference>
<dbReference type="FunFam" id="3.40.50.970:FF:000003">
    <property type="entry name" value="Transketolase"/>
    <property type="match status" value="1"/>
</dbReference>
<keyword evidence="9 16" id="KW-0460">Magnesium</keyword>
<dbReference type="RefSeq" id="WP_184335094.1">
    <property type="nucleotide sequence ID" value="NZ_JACHHZ010000006.1"/>
</dbReference>
<accession>A0A841HS25</accession>
<dbReference type="InterPro" id="IPR005474">
    <property type="entry name" value="Transketolase_N"/>
</dbReference>
<evidence type="ECO:0000256" key="17">
    <source>
        <dbReference type="PIRSR" id="PIRSR605478-5"/>
    </source>
</evidence>
<dbReference type="Pfam" id="PF02779">
    <property type="entry name" value="Transket_pyr"/>
    <property type="match status" value="1"/>
</dbReference>
<dbReference type="AlphaFoldDB" id="A0A841HS25"/>
<dbReference type="SMART" id="SM00861">
    <property type="entry name" value="Transket_pyr"/>
    <property type="match status" value="1"/>
</dbReference>
<dbReference type="CDD" id="cd07033">
    <property type="entry name" value="TPP_PYR_DXS_TK_like"/>
    <property type="match status" value="1"/>
</dbReference>
<evidence type="ECO:0000256" key="7">
    <source>
        <dbReference type="ARBA" id="ARBA00022723"/>
    </source>
</evidence>
<feature type="binding site" evidence="14">
    <location>
        <position position="387"/>
    </location>
    <ligand>
        <name>substrate</name>
    </ligand>
</feature>
<evidence type="ECO:0000256" key="3">
    <source>
        <dbReference type="ARBA" id="ARBA00007131"/>
    </source>
</evidence>
<evidence type="ECO:0000256" key="6">
    <source>
        <dbReference type="ARBA" id="ARBA00022679"/>
    </source>
</evidence>
<feature type="binding site" evidence="15">
    <location>
        <position position="440"/>
    </location>
    <ligand>
        <name>thiamine diphosphate</name>
        <dbReference type="ChEBI" id="CHEBI:58937"/>
    </ligand>
</feature>
<feature type="site" description="Important for catalytic activity" evidence="17">
    <location>
        <position position="262"/>
    </location>
</feature>
<evidence type="ECO:0000256" key="15">
    <source>
        <dbReference type="PIRSR" id="PIRSR605478-3"/>
    </source>
</evidence>
<evidence type="ECO:0000256" key="9">
    <source>
        <dbReference type="ARBA" id="ARBA00022842"/>
    </source>
</evidence>
<dbReference type="InterPro" id="IPR049557">
    <property type="entry name" value="Transketolase_CS"/>
</dbReference>
<keyword evidence="7 16" id="KW-0479">Metal-binding</keyword>
<evidence type="ECO:0000256" key="10">
    <source>
        <dbReference type="ARBA" id="ARBA00023052"/>
    </source>
</evidence>
<gene>
    <name evidence="20" type="ORF">HNQ60_004587</name>
</gene>
<comment type="catalytic activity">
    <reaction evidence="11 18">
        <text>D-sedoheptulose 7-phosphate + D-glyceraldehyde 3-phosphate = aldehydo-D-ribose 5-phosphate + D-xylulose 5-phosphate</text>
        <dbReference type="Rhea" id="RHEA:10508"/>
        <dbReference type="ChEBI" id="CHEBI:57483"/>
        <dbReference type="ChEBI" id="CHEBI:57737"/>
        <dbReference type="ChEBI" id="CHEBI:58273"/>
        <dbReference type="ChEBI" id="CHEBI:59776"/>
        <dbReference type="EC" id="2.2.1.1"/>
    </reaction>
</comment>
<evidence type="ECO:0000256" key="11">
    <source>
        <dbReference type="ARBA" id="ARBA00049473"/>
    </source>
</evidence>
<comment type="cofactor">
    <cofactor evidence="1">
        <name>Ca(2+)</name>
        <dbReference type="ChEBI" id="CHEBI:29108"/>
    </cofactor>
</comment>
<keyword evidence="10 15" id="KW-0786">Thiamine pyrophosphate</keyword>
<dbReference type="GO" id="GO:0004802">
    <property type="term" value="F:transketolase activity"/>
    <property type="evidence" value="ECO:0007669"/>
    <property type="project" value="UniProtKB-UniRule"/>
</dbReference>
<dbReference type="InterPro" id="IPR029061">
    <property type="entry name" value="THDP-binding"/>
</dbReference>
<evidence type="ECO:0000256" key="12">
    <source>
        <dbReference type="NCBIfam" id="TIGR00232"/>
    </source>
</evidence>
<feature type="binding site" evidence="14">
    <location>
        <position position="523"/>
    </location>
    <ligand>
        <name>substrate</name>
    </ligand>
</feature>
<evidence type="ECO:0000256" key="18">
    <source>
        <dbReference type="RuleBase" id="RU004996"/>
    </source>
</evidence>
<reference evidence="20 21" key="1">
    <citation type="submission" date="2020-08" db="EMBL/GenBank/DDBJ databases">
        <title>Genomic Encyclopedia of Type Strains, Phase IV (KMG-IV): sequencing the most valuable type-strain genomes for metagenomic binning, comparative biology and taxonomic classification.</title>
        <authorList>
            <person name="Goeker M."/>
        </authorList>
    </citation>
    <scope>NUCLEOTIDE SEQUENCE [LARGE SCALE GENOMIC DNA]</scope>
    <source>
        <strain evidence="20 21">DSM 26723</strain>
    </source>
</reference>
<feature type="binding site" evidence="16">
    <location>
        <position position="156"/>
    </location>
    <ligand>
        <name>Mg(2+)</name>
        <dbReference type="ChEBI" id="CHEBI:18420"/>
    </ligand>
</feature>
<dbReference type="FunFam" id="3.40.50.970:FF:000004">
    <property type="entry name" value="Transketolase"/>
    <property type="match status" value="1"/>
</dbReference>
<feature type="binding site" evidence="15">
    <location>
        <begin position="115"/>
        <end position="117"/>
    </location>
    <ligand>
        <name>thiamine diphosphate</name>
        <dbReference type="ChEBI" id="CHEBI:58937"/>
    </ligand>
</feature>
<feature type="binding site" evidence="14">
    <location>
        <position position="27"/>
    </location>
    <ligand>
        <name>substrate</name>
    </ligand>
</feature>
<feature type="site" description="Important for catalytic activity" evidence="17">
    <location>
        <position position="27"/>
    </location>
</feature>
<evidence type="ECO:0000256" key="13">
    <source>
        <dbReference type="PIRSR" id="PIRSR605478-1"/>
    </source>
</evidence>
<feature type="binding site" evidence="15">
    <location>
        <position position="262"/>
    </location>
    <ligand>
        <name>thiamine diphosphate</name>
        <dbReference type="ChEBI" id="CHEBI:58937"/>
    </ligand>
</feature>
<dbReference type="InterPro" id="IPR009014">
    <property type="entry name" value="Transketo_C/PFOR_II"/>
</dbReference>
<keyword evidence="6 18" id="KW-0808">Transferase</keyword>
<dbReference type="GO" id="GO:0009052">
    <property type="term" value="P:pentose-phosphate shunt, non-oxidative branch"/>
    <property type="evidence" value="ECO:0007669"/>
    <property type="project" value="UniProtKB-ARBA"/>
</dbReference>
<evidence type="ECO:0000256" key="1">
    <source>
        <dbReference type="ARBA" id="ARBA00001913"/>
    </source>
</evidence>
<dbReference type="SUPFAM" id="SSF52518">
    <property type="entry name" value="Thiamin diphosphate-binding fold (THDP-binding)"/>
    <property type="match status" value="2"/>
</dbReference>
<dbReference type="PROSITE" id="PS00802">
    <property type="entry name" value="TRANSKETOLASE_2"/>
    <property type="match status" value="1"/>
</dbReference>
<dbReference type="Pfam" id="PF00456">
    <property type="entry name" value="Transketolase_N"/>
    <property type="match status" value="1"/>
</dbReference>
<evidence type="ECO:0000313" key="20">
    <source>
        <dbReference type="EMBL" id="MBB6095696.1"/>
    </source>
</evidence>
<feature type="binding site" evidence="14">
    <location>
        <position position="472"/>
    </location>
    <ligand>
        <name>substrate</name>
    </ligand>
</feature>
<dbReference type="SUPFAM" id="SSF52922">
    <property type="entry name" value="TK C-terminal domain-like"/>
    <property type="match status" value="1"/>
</dbReference>
<feature type="binding site" evidence="14">
    <location>
        <position position="262"/>
    </location>
    <ligand>
        <name>substrate</name>
    </ligand>
</feature>
<comment type="subunit">
    <text evidence="4 18">Homodimer.</text>
</comment>
<dbReference type="PANTHER" id="PTHR43522:SF2">
    <property type="entry name" value="TRANSKETOLASE 1-RELATED"/>
    <property type="match status" value="1"/>
</dbReference>
<dbReference type="InterPro" id="IPR055152">
    <property type="entry name" value="Transketolase-like_C_2"/>
</dbReference>
<dbReference type="InterPro" id="IPR020826">
    <property type="entry name" value="Transketolase_BS"/>
</dbReference>
<dbReference type="PANTHER" id="PTHR43522">
    <property type="entry name" value="TRANSKETOLASE"/>
    <property type="match status" value="1"/>
</dbReference>
<dbReference type="CDD" id="cd02012">
    <property type="entry name" value="TPP_TK"/>
    <property type="match status" value="1"/>
</dbReference>
<dbReference type="InterPro" id="IPR033247">
    <property type="entry name" value="Transketolase_fam"/>
</dbReference>
<evidence type="ECO:0000256" key="4">
    <source>
        <dbReference type="ARBA" id="ARBA00011738"/>
    </source>
</evidence>
<sequence>MTSHRRQLANAIRALAMDAVQKANSGHPGMPMGMADIAEVLWNDHLKHNPGNPLWADRDRFVVSNGHGSMLLYALLHLTGYPLTMDDIKSFRQLGSHTAGHPEHDTHLGIETTTGPLGQGLANAVGMALAEKMLAAKFNRPGHEIVDHHTWVFLGDGCLMEGVSHEACSLAGTLKLGKLIAFYDDNGISIDGEVHGWFTDDTPKRFEAYGWHVVPNVDGHDPQAIETAIRAAKSVKDRPSMICCKTIIGFGSPNKQGTEATHGAALGADEVAATRKHIGWTSDAFVIPEDIRAGWDARNRGTKAEGTWNDKFKAYSGQFPDLAAEFTRRMKGDLPANWSDVARNYIAQVAQQASGSLATRQSSQQTLNAYGPAVPELFGGSADLTGSNNTNRKDSKAITGADASGNYLHYGVREFGMAAIMNGVALHGGEIPYGGTFLVFSDYARNGMRMSALMKQRVIYVMTHDSIGLGEDGPTHQPVEHVPSLRIIPNMTVWRPCDTLETAVAWADAIERRNGPTTLALTRQALPAQARTPAQIEAVRRGGYILKDCEGTPEAILIATGSEVGLAMDAAQALQQKGRRVRVVSMPSTNVFDAQDAAYREQVLPRAVDKRVAIEAAAPETWWRYVGPSGAIVAMHSFGASGVGKDLFKHFGFTTDNIVATVEQVLK</sequence>
<dbReference type="InterPro" id="IPR005475">
    <property type="entry name" value="Transketolase-like_Pyr-bd"/>
</dbReference>
<evidence type="ECO:0000256" key="14">
    <source>
        <dbReference type="PIRSR" id="PIRSR605478-2"/>
    </source>
</evidence>
<feature type="binding site" evidence="14">
    <location>
        <position position="476"/>
    </location>
    <ligand>
        <name>substrate</name>
    </ligand>
</feature>
<evidence type="ECO:0000259" key="19">
    <source>
        <dbReference type="SMART" id="SM00861"/>
    </source>
</evidence>
<dbReference type="EMBL" id="JACHHZ010000006">
    <property type="protein sequence ID" value="MBB6095696.1"/>
    <property type="molecule type" value="Genomic_DNA"/>
</dbReference>
<comment type="cofactor">
    <cofactor evidence="2">
        <name>Co(2+)</name>
        <dbReference type="ChEBI" id="CHEBI:48828"/>
    </cofactor>
</comment>
<dbReference type="Gene3D" id="3.40.50.920">
    <property type="match status" value="1"/>
</dbReference>
<feature type="active site" description="Proton donor" evidence="13">
    <location>
        <position position="414"/>
    </location>
</feature>
<comment type="similarity">
    <text evidence="3 18">Belongs to the transketolase family.</text>
</comment>
<name>A0A841HS25_9GAMM</name>